<dbReference type="EMBL" id="FN543107">
    <property type="protein sequence ID" value="CBA32163.1"/>
    <property type="molecule type" value="Genomic_DNA"/>
</dbReference>
<gene>
    <name evidence="1" type="ORF">Csp_D30750</name>
</gene>
<dbReference type="AlphaFoldDB" id="C9YER9"/>
<evidence type="ECO:0000313" key="1">
    <source>
        <dbReference type="EMBL" id="CBA32163.1"/>
    </source>
</evidence>
<proteinExistence type="predicted"/>
<name>C9YER9_CURXX</name>
<protein>
    <submittedName>
        <fullName evidence="1">Uncharacterized protein</fullName>
    </submittedName>
</protein>
<organism evidence="1">
    <name type="scientific">Curvibacter symbiont subsp. Hydra magnipapillata</name>
    <dbReference type="NCBI Taxonomy" id="667019"/>
    <lineage>
        <taxon>Bacteria</taxon>
        <taxon>Pseudomonadati</taxon>
        <taxon>Pseudomonadota</taxon>
        <taxon>Betaproteobacteria</taxon>
        <taxon>Burkholderiales</taxon>
        <taxon>Comamonadaceae</taxon>
        <taxon>Curvibacter</taxon>
    </lineage>
</organism>
<accession>C9YER9</accession>
<reference evidence="1" key="1">
    <citation type="journal article" date="2010" name="Nature">
        <title>The Dynamic genome of Hydra.</title>
        <authorList>
            <person name="Chapman J.A."/>
            <person name="Kirkness E.F."/>
            <person name="Simakov O."/>
            <person name="Hampson S.E."/>
            <person name="Mitros T."/>
            <person name="Weinmaier T."/>
            <person name="Rattei T."/>
            <person name="Balasubramanian P.G."/>
            <person name="Borman J."/>
            <person name="Busam D."/>
            <person name="Disbennett K."/>
            <person name="Pfannkoch C."/>
            <person name="Sumin N."/>
            <person name="Sutton G."/>
            <person name="Viswanathan L."/>
            <person name="Walenz B."/>
            <person name="Goodstein D.M."/>
            <person name="Hellsten U."/>
            <person name="Kawashima T."/>
            <person name="Prochnik S.E."/>
            <person name="Putnam N.H."/>
            <person name="Shu S."/>
            <person name="Blumberg B."/>
            <person name="Dana C.E."/>
            <person name="Gee L."/>
            <person name="Kibler D.F."/>
            <person name="Law L."/>
            <person name="Lindgens D."/>
            <person name="Martinez D.E."/>
            <person name="Peng J."/>
            <person name="Wigge P.A."/>
            <person name="Bertulat B."/>
            <person name="Guder C."/>
            <person name="Nakamura Y."/>
            <person name="Ozbek S."/>
            <person name="Watanabe H."/>
            <person name="Khalturin K."/>
            <person name="Hemmrich G."/>
            <person name="Franke A."/>
            <person name="Augustin R."/>
            <person name="Fraune S."/>
            <person name="Hayakawa E."/>
            <person name="Hayakawa S."/>
            <person name="Hirose M."/>
            <person name="Hwang J."/>
            <person name="Ikeo K."/>
            <person name="Nishimiya-Fujisawa C."/>
            <person name="Ogura A."/>
            <person name="Takahashi T."/>
            <person name="Steinmetz P.R."/>
            <person name="Zhang X."/>
            <person name="Aufschnaiter R."/>
            <person name="Eder M.K."/>
            <person name="Gorny A.K."/>
            <person name="Salvenmoser W."/>
            <person name="Heimberg A.M."/>
            <person name="Wheeler B.M."/>
            <person name="Peterson K.J."/>
            <person name="Boettger A."/>
            <person name="Tischler P."/>
            <person name="Wolf A."/>
            <person name="Gojobori T."/>
            <person name="Remington K.A."/>
            <person name="Strausberg R.L."/>
            <person name="Venter J."/>
            <person name="Technau U."/>
            <person name="Hobmayer B."/>
            <person name="Bosch T.C."/>
            <person name="Holstein T.W."/>
            <person name="Fujisawa T."/>
            <person name="Bode H.R."/>
            <person name="David C.N."/>
            <person name="Rokhsar D.S."/>
            <person name="Steele R.E."/>
        </authorList>
    </citation>
    <scope>NUCLEOTIDE SEQUENCE</scope>
</reference>
<sequence>MQLAALNNSTNADGDPAADGMNILLTVGRCNVEHKRRKSQSAFKGVDLESESQ</sequence>